<evidence type="ECO:0000256" key="1">
    <source>
        <dbReference type="SAM" id="SignalP"/>
    </source>
</evidence>
<feature type="chain" id="PRO_5014614276" evidence="1">
    <location>
        <begin position="32"/>
        <end position="222"/>
    </location>
</feature>
<dbReference type="OrthoDB" id="9787053at2"/>
<name>A0A2N7UGC7_9GAMM</name>
<keyword evidence="3" id="KW-1185">Reference proteome</keyword>
<dbReference type="Gene3D" id="3.10.450.710">
    <property type="entry name" value="Tgt2/MlaC"/>
    <property type="match status" value="1"/>
</dbReference>
<dbReference type="Proteomes" id="UP000235547">
    <property type="component" value="Unassembled WGS sequence"/>
</dbReference>
<dbReference type="PANTHER" id="PTHR36573:SF1">
    <property type="entry name" value="INTERMEMBRANE PHOSPHOLIPID TRANSPORT SYSTEM BINDING PROTEIN MLAC"/>
    <property type="match status" value="1"/>
</dbReference>
<reference evidence="2 3" key="1">
    <citation type="submission" date="2018-01" db="EMBL/GenBank/DDBJ databases">
        <title>Halomonas endophytica sp. nov., isolated from storage liquid in the stems of Populus euphratica.</title>
        <authorList>
            <person name="Chen C."/>
        </authorList>
    </citation>
    <scope>NUCLEOTIDE SEQUENCE [LARGE SCALE GENOMIC DNA]</scope>
    <source>
        <strain evidence="2 3">BZ-SZ-XJ27</strain>
    </source>
</reference>
<dbReference type="AlphaFoldDB" id="A0A2N7UGC7"/>
<dbReference type="InterPro" id="IPR042245">
    <property type="entry name" value="Tgt2/MlaC_sf"/>
</dbReference>
<feature type="signal peptide" evidence="1">
    <location>
        <begin position="1"/>
        <end position="31"/>
    </location>
</feature>
<organism evidence="2 3">
    <name type="scientific">Halomonas urumqiensis</name>
    <dbReference type="NCBI Taxonomy" id="1684789"/>
    <lineage>
        <taxon>Bacteria</taxon>
        <taxon>Pseudomonadati</taxon>
        <taxon>Pseudomonadota</taxon>
        <taxon>Gammaproteobacteria</taxon>
        <taxon>Oceanospirillales</taxon>
        <taxon>Halomonadaceae</taxon>
        <taxon>Halomonas</taxon>
    </lineage>
</organism>
<sequence>MTFKPLYQKAAILRALVVGLCLALFSLTAQANPERSPEQMIRDSVDELTGKIEGRRDYFAENIDELEALVDENLDEIADFRYIGASVMGRYFQNASPQQRSRFVDVFRKTLIDTYSKGLVTFDYRELRVLDAQSAQRYEDQASVDMEVVATNGDVYPVSYSLRLSGDDWKVVNVIVNGINLGLTFRNQFDQAMRDNNRDYDAVIDGWAPELAVDELEEGGSA</sequence>
<dbReference type="EMBL" id="PNRG01000027">
    <property type="protein sequence ID" value="PMR79474.1"/>
    <property type="molecule type" value="Genomic_DNA"/>
</dbReference>
<dbReference type="PIRSF" id="PIRSF004649">
    <property type="entry name" value="MlaC"/>
    <property type="match status" value="1"/>
</dbReference>
<dbReference type="RefSeq" id="WP_102588561.1">
    <property type="nucleotide sequence ID" value="NZ_BNAE01000007.1"/>
</dbReference>
<keyword evidence="1" id="KW-0732">Signal</keyword>
<evidence type="ECO:0000313" key="2">
    <source>
        <dbReference type="EMBL" id="PMR79474.1"/>
    </source>
</evidence>
<gene>
    <name evidence="2" type="ORF">C1H70_11925</name>
</gene>
<comment type="caution">
    <text evidence="2">The sequence shown here is derived from an EMBL/GenBank/DDBJ whole genome shotgun (WGS) entry which is preliminary data.</text>
</comment>
<dbReference type="InterPro" id="IPR008869">
    <property type="entry name" value="MlaC/ttg2D"/>
</dbReference>
<protein>
    <submittedName>
        <fullName evidence="2">Toluene tolerance protein</fullName>
    </submittedName>
</protein>
<dbReference type="PANTHER" id="PTHR36573">
    <property type="entry name" value="INTERMEMBRANE PHOSPHOLIPID TRANSPORT SYSTEM BINDING PROTEIN MLAC"/>
    <property type="match status" value="1"/>
</dbReference>
<evidence type="ECO:0000313" key="3">
    <source>
        <dbReference type="Proteomes" id="UP000235547"/>
    </source>
</evidence>
<accession>A0A2N7UGC7</accession>
<dbReference type="Pfam" id="PF05494">
    <property type="entry name" value="MlaC"/>
    <property type="match status" value="1"/>
</dbReference>
<proteinExistence type="predicted"/>